<dbReference type="HOGENOM" id="CLU_3023583_0_0_6"/>
<protein>
    <submittedName>
        <fullName evidence="1">Uncharacterized protein</fullName>
    </submittedName>
</protein>
<evidence type="ECO:0000313" key="2">
    <source>
        <dbReference type="Proteomes" id="UP000004870"/>
    </source>
</evidence>
<organism evidence="1 2">
    <name type="scientific">Cardiobacterium hominis (strain ATCC 15826 / DSM 8339 / NCTC 10426 / 6573)</name>
    <dbReference type="NCBI Taxonomy" id="638300"/>
    <lineage>
        <taxon>Bacteria</taxon>
        <taxon>Pseudomonadati</taxon>
        <taxon>Pseudomonadota</taxon>
        <taxon>Gammaproteobacteria</taxon>
        <taxon>Cardiobacteriales</taxon>
        <taxon>Cardiobacteriaceae</taxon>
        <taxon>Cardiobacterium</taxon>
    </lineage>
</organism>
<keyword evidence="2" id="KW-1185">Reference proteome</keyword>
<name>C8ND02_CARH6</name>
<gene>
    <name evidence="1" type="ORF">HMPREF0198_2380</name>
</gene>
<sequence length="55" mass="6504">MMSGRIIGSRAGRVKRMCVCFILSLLLVVFASFFYKVFWNFGTFTDVFLWLFSFF</sequence>
<proteinExistence type="predicted"/>
<dbReference type="AlphaFoldDB" id="C8ND02"/>
<comment type="caution">
    <text evidence="1">The sequence shown here is derived from an EMBL/GenBank/DDBJ whole genome shotgun (WGS) entry which is preliminary data.</text>
</comment>
<dbReference type="Proteomes" id="UP000004870">
    <property type="component" value="Unassembled WGS sequence"/>
</dbReference>
<reference evidence="1 2" key="1">
    <citation type="submission" date="2009-08" db="EMBL/GenBank/DDBJ databases">
        <authorList>
            <person name="Qin X."/>
            <person name="Bachman B."/>
            <person name="Battles P."/>
            <person name="Bell A."/>
            <person name="Bess C."/>
            <person name="Bickham C."/>
            <person name="Chaboub L."/>
            <person name="Chen D."/>
            <person name="Coyle M."/>
            <person name="Deiros D.R."/>
            <person name="Dinh H."/>
            <person name="Forbes L."/>
            <person name="Fowler G."/>
            <person name="Francisco L."/>
            <person name="Fu Q."/>
            <person name="Gubbala S."/>
            <person name="Hale W."/>
            <person name="Han Y."/>
            <person name="Hemphill L."/>
            <person name="Highlander S.K."/>
            <person name="Hirani K."/>
            <person name="Hogues M."/>
            <person name="Jackson L."/>
            <person name="Jakkamsetti A."/>
            <person name="Javaid M."/>
            <person name="Jiang H."/>
            <person name="Korchina V."/>
            <person name="Kovar C."/>
            <person name="Lara F."/>
            <person name="Lee S."/>
            <person name="Mata R."/>
            <person name="Mathew T."/>
            <person name="Moen C."/>
            <person name="Morales K."/>
            <person name="Munidasa M."/>
            <person name="Nazareth L."/>
            <person name="Ngo R."/>
            <person name="Nguyen L."/>
            <person name="Okwuonu G."/>
            <person name="Ongeri F."/>
            <person name="Patil S."/>
            <person name="Petrosino J."/>
            <person name="Pham C."/>
            <person name="Pham P."/>
            <person name="Pu L.-L."/>
            <person name="Puazo M."/>
            <person name="Raj R."/>
            <person name="Reid J."/>
            <person name="Rouhana J."/>
            <person name="Saada N."/>
            <person name="Shang Y."/>
            <person name="Simmons D."/>
            <person name="Thornton R."/>
            <person name="Warren J."/>
            <person name="Weissenberger G."/>
            <person name="Zhang J."/>
            <person name="Zhang L."/>
            <person name="Zhou C."/>
            <person name="Zhu D."/>
            <person name="Muzny D."/>
            <person name="Worley K."/>
            <person name="Gibbs R."/>
        </authorList>
    </citation>
    <scope>NUCLEOTIDE SEQUENCE [LARGE SCALE GENOMIC DNA]</scope>
    <source>
        <strain evidence="2">ATCC 15826 / DSM 8339 / NCTC 10426 / 6573</strain>
    </source>
</reference>
<accession>C8ND02</accession>
<dbReference type="EMBL" id="ACKY01000130">
    <property type="protein sequence ID" value="EEV87395.1"/>
    <property type="molecule type" value="Genomic_DNA"/>
</dbReference>
<evidence type="ECO:0000313" key="1">
    <source>
        <dbReference type="EMBL" id="EEV87395.1"/>
    </source>
</evidence>